<organism evidence="2 3">
    <name type="scientific">Xylona heveae (strain CBS 132557 / TC161)</name>
    <dbReference type="NCBI Taxonomy" id="1328760"/>
    <lineage>
        <taxon>Eukaryota</taxon>
        <taxon>Fungi</taxon>
        <taxon>Dikarya</taxon>
        <taxon>Ascomycota</taxon>
        <taxon>Pezizomycotina</taxon>
        <taxon>Xylonomycetes</taxon>
        <taxon>Xylonales</taxon>
        <taxon>Xylonaceae</taxon>
        <taxon>Xylona</taxon>
    </lineage>
</organism>
<name>A0A164ZJU0_XYLHT</name>
<keyword evidence="3" id="KW-1185">Reference proteome</keyword>
<evidence type="ECO:0008006" key="4">
    <source>
        <dbReference type="Google" id="ProtNLM"/>
    </source>
</evidence>
<feature type="chain" id="PRO_5007854891" description="Secreted protein" evidence="1">
    <location>
        <begin position="30"/>
        <end position="99"/>
    </location>
</feature>
<feature type="signal peptide" evidence="1">
    <location>
        <begin position="1"/>
        <end position="29"/>
    </location>
</feature>
<dbReference type="EMBL" id="KV407467">
    <property type="protein sequence ID" value="KZF19185.1"/>
    <property type="molecule type" value="Genomic_DNA"/>
</dbReference>
<gene>
    <name evidence="2" type="ORF">L228DRAFT_47880</name>
</gene>
<proteinExistence type="predicted"/>
<dbReference type="GeneID" id="28901763"/>
<dbReference type="Proteomes" id="UP000076632">
    <property type="component" value="Unassembled WGS sequence"/>
</dbReference>
<protein>
    <recommendedName>
        <fullName evidence="4">Secreted protein</fullName>
    </recommendedName>
</protein>
<keyword evidence="1" id="KW-0732">Signal</keyword>
<evidence type="ECO:0000256" key="1">
    <source>
        <dbReference type="SAM" id="SignalP"/>
    </source>
</evidence>
<dbReference type="RefSeq" id="XP_018184740.1">
    <property type="nucleotide sequence ID" value="XM_018336626.1"/>
</dbReference>
<accession>A0A164ZJU0</accession>
<dbReference type="AlphaFoldDB" id="A0A164ZJU0"/>
<reference evidence="2 3" key="1">
    <citation type="journal article" date="2016" name="Fungal Biol.">
        <title>The genome of Xylona heveae provides a window into fungal endophytism.</title>
        <authorList>
            <person name="Gazis R."/>
            <person name="Kuo A."/>
            <person name="Riley R."/>
            <person name="LaButti K."/>
            <person name="Lipzen A."/>
            <person name="Lin J."/>
            <person name="Amirebrahimi M."/>
            <person name="Hesse C.N."/>
            <person name="Spatafora J.W."/>
            <person name="Henrissat B."/>
            <person name="Hainaut M."/>
            <person name="Grigoriev I.V."/>
            <person name="Hibbett D.S."/>
        </authorList>
    </citation>
    <scope>NUCLEOTIDE SEQUENCE [LARGE SCALE GENOMIC DNA]</scope>
    <source>
        <strain evidence="2 3">TC161</strain>
    </source>
</reference>
<sequence>MGGHVAPVSILFFILCSFWKSCIISAAGADIFAVVSHDFISCQRLFTRTSCVVRRITWKMCQPDDGTDSLLCPASFLCLVVCRLTCGKLLTVRGRETGG</sequence>
<dbReference type="InParanoid" id="A0A164ZJU0"/>
<evidence type="ECO:0000313" key="3">
    <source>
        <dbReference type="Proteomes" id="UP000076632"/>
    </source>
</evidence>
<evidence type="ECO:0000313" key="2">
    <source>
        <dbReference type="EMBL" id="KZF19185.1"/>
    </source>
</evidence>